<sequence>MNLLTQSISSLGLPSSMSRFSQSAVAFAASIFRPDKDLQDDKEGYATAVVGKRDSRVA</sequence>
<protein>
    <submittedName>
        <fullName evidence="1">Uncharacterized protein</fullName>
    </submittedName>
</protein>
<evidence type="ECO:0000313" key="2">
    <source>
        <dbReference type="Proteomes" id="UP001054897"/>
    </source>
</evidence>
<name>A0ABY5A7F0_9GAMM</name>
<reference evidence="1" key="1">
    <citation type="submission" date="2022-06" db="EMBL/GenBank/DDBJ databases">
        <title>Complete genome of Pseudomonas hydrolytica DSWY01T.</title>
        <authorList>
            <person name="Jung J."/>
            <person name="Jeon C.O."/>
        </authorList>
    </citation>
    <scope>NUCLEOTIDE SEQUENCE</scope>
    <source>
        <strain evidence="1">DSWY01</strain>
    </source>
</reference>
<evidence type="ECO:0000313" key="1">
    <source>
        <dbReference type="EMBL" id="USR39560.1"/>
    </source>
</evidence>
<keyword evidence="2" id="KW-1185">Reference proteome</keyword>
<dbReference type="GeneID" id="300083969"/>
<dbReference type="EMBL" id="CP099397">
    <property type="protein sequence ID" value="USR39560.1"/>
    <property type="molecule type" value="Genomic_DNA"/>
</dbReference>
<organism evidence="1 2">
    <name type="scientific">Ectopseudomonas hydrolytica</name>
    <dbReference type="NCBI Taxonomy" id="2493633"/>
    <lineage>
        <taxon>Bacteria</taxon>
        <taxon>Pseudomonadati</taxon>
        <taxon>Pseudomonadota</taxon>
        <taxon>Gammaproteobacteria</taxon>
        <taxon>Pseudomonadales</taxon>
        <taxon>Pseudomonadaceae</taxon>
        <taxon>Ectopseudomonas</taxon>
    </lineage>
</organism>
<proteinExistence type="predicted"/>
<dbReference type="RefSeq" id="WP_157786536.1">
    <property type="nucleotide sequence ID" value="NZ_CP099397.1"/>
</dbReference>
<accession>A0ABY5A7F0</accession>
<dbReference type="Proteomes" id="UP001054897">
    <property type="component" value="Chromosome"/>
</dbReference>
<gene>
    <name evidence="1" type="ORF">L1F06_023360</name>
</gene>